<dbReference type="PANTHER" id="PTHR33908">
    <property type="entry name" value="MANNOSYLTRANSFERASE YKCB-RELATED"/>
    <property type="match status" value="1"/>
</dbReference>
<evidence type="ECO:0000256" key="7">
    <source>
        <dbReference type="ARBA" id="ARBA00023136"/>
    </source>
</evidence>
<dbReference type="InterPro" id="IPR038731">
    <property type="entry name" value="RgtA/B/C-like"/>
</dbReference>
<reference evidence="10 11" key="1">
    <citation type="journal article" date="2016" name="Nat. Commun.">
        <title>Thousands of microbial genomes shed light on interconnected biogeochemical processes in an aquifer system.</title>
        <authorList>
            <person name="Anantharaman K."/>
            <person name="Brown C.T."/>
            <person name="Hug L.A."/>
            <person name="Sharon I."/>
            <person name="Castelle C.J."/>
            <person name="Probst A.J."/>
            <person name="Thomas B.C."/>
            <person name="Singh A."/>
            <person name="Wilkins M.J."/>
            <person name="Karaoz U."/>
            <person name="Brodie E.L."/>
            <person name="Williams K.H."/>
            <person name="Hubbard S.S."/>
            <person name="Banfield J.F."/>
        </authorList>
    </citation>
    <scope>NUCLEOTIDE SEQUENCE [LARGE SCALE GENOMIC DNA]</scope>
</reference>
<dbReference type="AlphaFoldDB" id="A0A1F5YXU6"/>
<evidence type="ECO:0000256" key="5">
    <source>
        <dbReference type="ARBA" id="ARBA00022692"/>
    </source>
</evidence>
<feature type="transmembrane region" description="Helical" evidence="8">
    <location>
        <begin position="88"/>
        <end position="110"/>
    </location>
</feature>
<feature type="domain" description="Glycosyltransferase RgtA/B/C/D-like" evidence="9">
    <location>
        <begin position="71"/>
        <end position="218"/>
    </location>
</feature>
<feature type="transmembrane region" description="Helical" evidence="8">
    <location>
        <begin position="122"/>
        <end position="153"/>
    </location>
</feature>
<evidence type="ECO:0000256" key="3">
    <source>
        <dbReference type="ARBA" id="ARBA00022676"/>
    </source>
</evidence>
<feature type="transmembrane region" description="Helical" evidence="8">
    <location>
        <begin position="338"/>
        <end position="357"/>
    </location>
</feature>
<keyword evidence="7 8" id="KW-0472">Membrane</keyword>
<proteinExistence type="predicted"/>
<evidence type="ECO:0000256" key="2">
    <source>
        <dbReference type="ARBA" id="ARBA00022475"/>
    </source>
</evidence>
<dbReference type="GO" id="GO:0016763">
    <property type="term" value="F:pentosyltransferase activity"/>
    <property type="evidence" value="ECO:0007669"/>
    <property type="project" value="TreeGrafter"/>
</dbReference>
<dbReference type="InterPro" id="IPR050297">
    <property type="entry name" value="LipidA_mod_glycosyltrf_83"/>
</dbReference>
<accession>A0A1F5YXU6</accession>
<keyword evidence="6 8" id="KW-1133">Transmembrane helix</keyword>
<feature type="transmembrane region" description="Helical" evidence="8">
    <location>
        <begin position="165"/>
        <end position="198"/>
    </location>
</feature>
<dbReference type="EMBL" id="MFJD01000001">
    <property type="protein sequence ID" value="OGG05019.1"/>
    <property type="molecule type" value="Genomic_DNA"/>
</dbReference>
<dbReference type="GO" id="GO:0009103">
    <property type="term" value="P:lipopolysaccharide biosynthetic process"/>
    <property type="evidence" value="ECO:0007669"/>
    <property type="project" value="UniProtKB-ARBA"/>
</dbReference>
<dbReference type="Proteomes" id="UP000178448">
    <property type="component" value="Unassembled WGS sequence"/>
</dbReference>
<name>A0A1F5YXU6_9BACT</name>
<keyword evidence="2" id="KW-1003">Cell membrane</keyword>
<evidence type="ECO:0000313" key="11">
    <source>
        <dbReference type="Proteomes" id="UP000178448"/>
    </source>
</evidence>
<gene>
    <name evidence="10" type="ORF">A2Z33_07065</name>
</gene>
<comment type="subcellular location">
    <subcellularLocation>
        <location evidence="1">Cell membrane</location>
        <topology evidence="1">Multi-pass membrane protein</topology>
    </subcellularLocation>
</comment>
<evidence type="ECO:0000256" key="8">
    <source>
        <dbReference type="SAM" id="Phobius"/>
    </source>
</evidence>
<sequence length="425" mass="49941">MKFPNSQMKVFLEAAMVTAVFFGAVWYRLWFITLVPQPVIYDQDEYQWYATKIYYHPQMLASHSYRSYPFPLMLATVYKFAGFADYPAVYTVNAVLDSLTAVGIYFLLRFSVRQKPAAWTGLLLYAVNPFTAGYVGVLLSEILDAFFITYALVYGYLFVKRKHPFWGLLLGFFAGMAAETRNSAFIWAAVPLFLTLFFIPFKKHLLAYAAVIIGMVITVLYPLYTNWRDYRELSISKVDSFYAMEFFNGATLKILPPFTKMYPVDQLIMWREYWSEFYPDRTTRERRALAKKYFLKGWEVVKSDPVDYVRWRFYKMWYVWQKENIFFYEEPGWQDRRYIVYSGNLALLGLAAAGIFLGRIMMRDGNRRYIWMVLVGTILYGMVAFSFSHAEYRLSIPFYPVIITLSAVGISGIWQLSNRIISFRK</sequence>
<comment type="caution">
    <text evidence="10">The sequence shown here is derived from an EMBL/GenBank/DDBJ whole genome shotgun (WGS) entry which is preliminary data.</text>
</comment>
<keyword evidence="5 8" id="KW-0812">Transmembrane</keyword>
<feature type="transmembrane region" description="Helical" evidence="8">
    <location>
        <begin position="396"/>
        <end position="416"/>
    </location>
</feature>
<feature type="transmembrane region" description="Helical" evidence="8">
    <location>
        <begin position="205"/>
        <end position="224"/>
    </location>
</feature>
<dbReference type="Pfam" id="PF13231">
    <property type="entry name" value="PMT_2"/>
    <property type="match status" value="1"/>
</dbReference>
<evidence type="ECO:0000256" key="4">
    <source>
        <dbReference type="ARBA" id="ARBA00022679"/>
    </source>
</evidence>
<protein>
    <recommendedName>
        <fullName evidence="9">Glycosyltransferase RgtA/B/C/D-like domain-containing protein</fullName>
    </recommendedName>
</protein>
<evidence type="ECO:0000256" key="6">
    <source>
        <dbReference type="ARBA" id="ARBA00022989"/>
    </source>
</evidence>
<keyword evidence="3" id="KW-0328">Glycosyltransferase</keyword>
<feature type="transmembrane region" description="Helical" evidence="8">
    <location>
        <begin position="12"/>
        <end position="31"/>
    </location>
</feature>
<keyword evidence="4" id="KW-0808">Transferase</keyword>
<organism evidence="10 11">
    <name type="scientific">Candidatus Gottesmanbacteria bacterium RBG_16_52_11</name>
    <dbReference type="NCBI Taxonomy" id="1798374"/>
    <lineage>
        <taxon>Bacteria</taxon>
        <taxon>Candidatus Gottesmaniibacteriota</taxon>
    </lineage>
</organism>
<evidence type="ECO:0000313" key="10">
    <source>
        <dbReference type="EMBL" id="OGG05019.1"/>
    </source>
</evidence>
<dbReference type="PANTHER" id="PTHR33908:SF11">
    <property type="entry name" value="MEMBRANE PROTEIN"/>
    <property type="match status" value="1"/>
</dbReference>
<evidence type="ECO:0000259" key="9">
    <source>
        <dbReference type="Pfam" id="PF13231"/>
    </source>
</evidence>
<evidence type="ECO:0000256" key="1">
    <source>
        <dbReference type="ARBA" id="ARBA00004651"/>
    </source>
</evidence>
<feature type="transmembrane region" description="Helical" evidence="8">
    <location>
        <begin position="369"/>
        <end position="390"/>
    </location>
</feature>
<dbReference type="GO" id="GO:0005886">
    <property type="term" value="C:plasma membrane"/>
    <property type="evidence" value="ECO:0007669"/>
    <property type="project" value="UniProtKB-SubCell"/>
</dbReference>